<feature type="transmembrane region" description="Helical" evidence="6">
    <location>
        <begin position="102"/>
        <end position="126"/>
    </location>
</feature>
<dbReference type="InterPro" id="IPR006696">
    <property type="entry name" value="DUF423"/>
</dbReference>
<keyword evidence="8" id="KW-1185">Reference proteome</keyword>
<evidence type="ECO:0000313" key="8">
    <source>
        <dbReference type="Proteomes" id="UP000315971"/>
    </source>
</evidence>
<protein>
    <submittedName>
        <fullName evidence="7">Uncharacterized membrane protein YgdD, TMEM256/DUF423 family</fullName>
    </submittedName>
</protein>
<evidence type="ECO:0000256" key="1">
    <source>
        <dbReference type="ARBA" id="ARBA00004141"/>
    </source>
</evidence>
<evidence type="ECO:0000256" key="5">
    <source>
        <dbReference type="ARBA" id="ARBA00023136"/>
    </source>
</evidence>
<evidence type="ECO:0000313" key="7">
    <source>
        <dbReference type="EMBL" id="SMO81452.1"/>
    </source>
</evidence>
<comment type="subcellular location">
    <subcellularLocation>
        <location evidence="1">Membrane</location>
        <topology evidence="1">Multi-pass membrane protein</topology>
    </subcellularLocation>
</comment>
<dbReference type="GO" id="GO:0005886">
    <property type="term" value="C:plasma membrane"/>
    <property type="evidence" value="ECO:0007669"/>
    <property type="project" value="TreeGrafter"/>
</dbReference>
<keyword evidence="3 6" id="KW-0812">Transmembrane</keyword>
<comment type="similarity">
    <text evidence="2">Belongs to the UPF0382 family.</text>
</comment>
<organism evidence="7 8">
    <name type="scientific">Solitalea koreensis</name>
    <dbReference type="NCBI Taxonomy" id="543615"/>
    <lineage>
        <taxon>Bacteria</taxon>
        <taxon>Pseudomonadati</taxon>
        <taxon>Bacteroidota</taxon>
        <taxon>Sphingobacteriia</taxon>
        <taxon>Sphingobacteriales</taxon>
        <taxon>Sphingobacteriaceae</taxon>
        <taxon>Solitalea</taxon>
    </lineage>
</organism>
<evidence type="ECO:0000256" key="2">
    <source>
        <dbReference type="ARBA" id="ARBA00009694"/>
    </source>
</evidence>
<feature type="transmembrane region" description="Helical" evidence="6">
    <location>
        <begin position="71"/>
        <end position="90"/>
    </location>
</feature>
<dbReference type="Pfam" id="PF04241">
    <property type="entry name" value="DUF423"/>
    <property type="match status" value="1"/>
</dbReference>
<proteinExistence type="inferred from homology"/>
<evidence type="ECO:0000256" key="3">
    <source>
        <dbReference type="ARBA" id="ARBA00022692"/>
    </source>
</evidence>
<evidence type="ECO:0000256" key="6">
    <source>
        <dbReference type="SAM" id="Phobius"/>
    </source>
</evidence>
<dbReference type="AlphaFoldDB" id="A0A521ECC8"/>
<dbReference type="PANTHER" id="PTHR43461:SF1">
    <property type="entry name" value="TRANSMEMBRANE PROTEIN 256"/>
    <property type="match status" value="1"/>
</dbReference>
<gene>
    <name evidence="7" type="ORF">SAMN06265350_11331</name>
</gene>
<dbReference type="EMBL" id="FXSZ01000013">
    <property type="protein sequence ID" value="SMO81452.1"/>
    <property type="molecule type" value="Genomic_DNA"/>
</dbReference>
<name>A0A521ECC8_9SPHI</name>
<dbReference type="OrthoDB" id="9802121at2"/>
<dbReference type="Proteomes" id="UP000315971">
    <property type="component" value="Unassembled WGS sequence"/>
</dbReference>
<dbReference type="PANTHER" id="PTHR43461">
    <property type="entry name" value="TRANSMEMBRANE PROTEIN 256"/>
    <property type="match status" value="1"/>
</dbReference>
<evidence type="ECO:0000256" key="4">
    <source>
        <dbReference type="ARBA" id="ARBA00022989"/>
    </source>
</evidence>
<feature type="transmembrane region" description="Helical" evidence="6">
    <location>
        <begin position="42"/>
        <end position="59"/>
    </location>
</feature>
<sequence length="130" mass="14362">MQKTTLILVALSGMLAVALGAFGAHGLKNVLTPDQMAIWEKGIQYQFYHTFPMLVLAFYPKINIKGSFIRAIWFFLAGILLFSGSLYIIAVKDLIGLSNINYIGIITPIGGVSFILGWLSILWGALRERV</sequence>
<dbReference type="RefSeq" id="WP_142604674.1">
    <property type="nucleotide sequence ID" value="NZ_FXSZ01000013.1"/>
</dbReference>
<accession>A0A521ECC8</accession>
<reference evidence="7 8" key="1">
    <citation type="submission" date="2017-05" db="EMBL/GenBank/DDBJ databases">
        <authorList>
            <person name="Varghese N."/>
            <person name="Submissions S."/>
        </authorList>
    </citation>
    <scope>NUCLEOTIDE SEQUENCE [LARGE SCALE GENOMIC DNA]</scope>
    <source>
        <strain evidence="7 8">DSM 21342</strain>
    </source>
</reference>
<keyword evidence="5 6" id="KW-0472">Membrane</keyword>
<keyword evidence="4 6" id="KW-1133">Transmembrane helix</keyword>